<dbReference type="KEGG" id="ota:OT_ostta14g00230"/>
<evidence type="ECO:0000256" key="2">
    <source>
        <dbReference type="ARBA" id="ARBA00008017"/>
    </source>
</evidence>
<evidence type="ECO:0000256" key="4">
    <source>
        <dbReference type="ARBA" id="ARBA00022989"/>
    </source>
</evidence>
<feature type="domain" description="Mechanosensitive ion channel MscS" evidence="7">
    <location>
        <begin position="285"/>
        <end position="365"/>
    </location>
</feature>
<dbReference type="AlphaFoldDB" id="A0A096PBI0"/>
<dbReference type="STRING" id="70448.A0A096PBI0"/>
<dbReference type="OrthoDB" id="431980at2759"/>
<dbReference type="InterPro" id="IPR010920">
    <property type="entry name" value="LSM_dom_sf"/>
</dbReference>
<comment type="similarity">
    <text evidence="2">Belongs to the MscS (TC 1.A.23) family.</text>
</comment>
<dbReference type="FunCoup" id="A0A096PBI0">
    <property type="interactions" value="103"/>
</dbReference>
<name>A0A096PBI0_OSTTA</name>
<dbReference type="InterPro" id="IPR023408">
    <property type="entry name" value="MscS_beta-dom_sf"/>
</dbReference>
<dbReference type="Gene3D" id="1.10.287.1260">
    <property type="match status" value="1"/>
</dbReference>
<feature type="transmembrane region" description="Helical" evidence="6">
    <location>
        <begin position="203"/>
        <end position="220"/>
    </location>
</feature>
<keyword evidence="9" id="KW-1185">Reference proteome</keyword>
<dbReference type="PANTHER" id="PTHR30566:SF5">
    <property type="entry name" value="MECHANOSENSITIVE ION CHANNEL PROTEIN 1, MITOCHONDRIAL-RELATED"/>
    <property type="match status" value="1"/>
</dbReference>
<dbReference type="Pfam" id="PF00924">
    <property type="entry name" value="MS_channel_2nd"/>
    <property type="match status" value="1"/>
</dbReference>
<dbReference type="InParanoid" id="A0A096PBI0"/>
<dbReference type="Proteomes" id="UP000009170">
    <property type="component" value="Unassembled WGS sequence"/>
</dbReference>
<gene>
    <name evidence="8" type="ORF">OT_ostta14g00230</name>
</gene>
<dbReference type="Gene3D" id="2.30.30.60">
    <property type="match status" value="1"/>
</dbReference>
<comment type="caution">
    <text evidence="8">The sequence shown here is derived from an EMBL/GenBank/DDBJ whole genome shotgun (WGS) entry which is preliminary data.</text>
</comment>
<evidence type="ECO:0000256" key="5">
    <source>
        <dbReference type="ARBA" id="ARBA00023136"/>
    </source>
</evidence>
<evidence type="ECO:0000313" key="9">
    <source>
        <dbReference type="Proteomes" id="UP000009170"/>
    </source>
</evidence>
<reference evidence="8 9" key="2">
    <citation type="journal article" date="2014" name="BMC Genomics">
        <title>An improved genome of the model marine alga Ostreococcus tauri unfolds by assessing Illumina de novo assemblies.</title>
        <authorList>
            <person name="Blanc-Mathieu R."/>
            <person name="Verhelst B."/>
            <person name="Derelle E."/>
            <person name="Rombauts S."/>
            <person name="Bouget F.Y."/>
            <person name="Carre I."/>
            <person name="Chateau A."/>
            <person name="Eyre-Walker A."/>
            <person name="Grimsley N."/>
            <person name="Moreau H."/>
            <person name="Piegu B."/>
            <person name="Rivals E."/>
            <person name="Schackwitz W."/>
            <person name="Van de Peer Y."/>
            <person name="Piganeau G."/>
        </authorList>
    </citation>
    <scope>NUCLEOTIDE SEQUENCE [LARGE SCALE GENOMIC DNA]</scope>
    <source>
        <strain evidence="9">OTTH 0595 / CCAP 157/2 / RCC745</strain>
    </source>
</reference>
<dbReference type="InterPro" id="IPR006685">
    <property type="entry name" value="MscS_channel_2nd"/>
</dbReference>
<protein>
    <submittedName>
        <fullName evidence="8">Mechanosensitive ion channel MscS,transmembrane-2</fullName>
    </submittedName>
</protein>
<dbReference type="InterPro" id="IPR011014">
    <property type="entry name" value="MscS_channel_TM-2"/>
</dbReference>
<dbReference type="GeneID" id="9837631"/>
<evidence type="ECO:0000256" key="6">
    <source>
        <dbReference type="SAM" id="Phobius"/>
    </source>
</evidence>
<comment type="subcellular location">
    <subcellularLocation>
        <location evidence="1">Membrane</location>
        <topology evidence="1">Multi-pass membrane protein</topology>
    </subcellularLocation>
</comment>
<evidence type="ECO:0000259" key="7">
    <source>
        <dbReference type="Pfam" id="PF00924"/>
    </source>
</evidence>
<dbReference type="EMBL" id="CAID01000014">
    <property type="protein sequence ID" value="CEG01958.1"/>
    <property type="molecule type" value="Genomic_DNA"/>
</dbReference>
<proteinExistence type="inferred from homology"/>
<keyword evidence="4 6" id="KW-1133">Transmembrane helix</keyword>
<accession>A0A096PBI0</accession>
<dbReference type="PANTHER" id="PTHR30566">
    <property type="entry name" value="YNAI-RELATED MECHANOSENSITIVE ION CHANNEL"/>
    <property type="match status" value="1"/>
</dbReference>
<reference evidence="9" key="1">
    <citation type="journal article" date="2006" name="Proc. Natl. Acad. Sci. U.S.A.">
        <title>Genome analysis of the smallest free-living eukaryote Ostreococcus tauri unveils many unique features.</title>
        <authorList>
            <person name="Derelle E."/>
            <person name="Ferraz C."/>
            <person name="Rombauts S."/>
            <person name="Rouze P."/>
            <person name="Worden A.Z."/>
            <person name="Robbens S."/>
            <person name="Partensky F."/>
            <person name="Degroeve S."/>
            <person name="Echeynie S."/>
            <person name="Cooke R."/>
            <person name="Saeys Y."/>
            <person name="Wuyts J."/>
            <person name="Jabbari K."/>
            <person name="Bowler C."/>
            <person name="Panaud O."/>
            <person name="Piegu B."/>
            <person name="Ball S.G."/>
            <person name="Ral J.-P."/>
            <person name="Bouget F.-Y."/>
            <person name="Piganeau G."/>
            <person name="De Baets B."/>
            <person name="Picard A."/>
            <person name="Delseny M."/>
            <person name="Demaille J."/>
            <person name="Van de Peer Y."/>
            <person name="Moreau H."/>
        </authorList>
    </citation>
    <scope>NUCLEOTIDE SEQUENCE [LARGE SCALE GENOMIC DNA]</scope>
    <source>
        <strain evidence="9">OTTH 0595 / CCAP 157/2 / RCC745</strain>
    </source>
</reference>
<sequence>MERTETRETARAGRRAADGARRVVLSCVLALVSVRGTVMVVPRAHAEAAPRATASAAVRARSGAMGVVDELGALRARVRAGATTAMAKSLSTVGDALHAIELKTQEDWNVEDVWVLFAWNWLIRRGREKAFRASERMKTLLVQNYREAQFEKSFLSWVKAPMRVIQALFVVSYVFDVGCSMIDMLSTEWDIPEYIKLGFDKGSYTFSLGIIVVMAIQQYGPKLLGRFLPSIREDASLQLVITRLTSAAVVVTTLMLTLSAFGIPAKVLFSFGGLGGLAFGLAAKDFISNLIGGLVLAVMRPFKVGEKIYLTGGGGKYRDSKEKDVSNYKVAEIGWYQTKLIPKDGKVTTIPNGYFLGANVINTSREPNEWLGPQLRIALTDFEGIEALTKELRTFLSQHPDVNSAYKAPEVALKKIEVDHLMVQVEMFMHGDAYYGEKKWKEKRQAILIDIVKIVKKHCPNSPALPTDRTYAMPASSSA</sequence>
<dbReference type="SUPFAM" id="SSF82861">
    <property type="entry name" value="Mechanosensitive channel protein MscS (YggB), transmembrane region"/>
    <property type="match status" value="1"/>
</dbReference>
<feature type="transmembrane region" description="Helical" evidence="6">
    <location>
        <begin position="164"/>
        <end position="183"/>
    </location>
</feature>
<feature type="transmembrane region" description="Helical" evidence="6">
    <location>
        <begin position="240"/>
        <end position="265"/>
    </location>
</feature>
<dbReference type="RefSeq" id="XP_003082822.2">
    <property type="nucleotide sequence ID" value="XM_003082774.2"/>
</dbReference>
<dbReference type="SUPFAM" id="SSF50182">
    <property type="entry name" value="Sm-like ribonucleoproteins"/>
    <property type="match status" value="1"/>
</dbReference>
<dbReference type="GO" id="GO:0055085">
    <property type="term" value="P:transmembrane transport"/>
    <property type="evidence" value="ECO:0007669"/>
    <property type="project" value="InterPro"/>
</dbReference>
<evidence type="ECO:0000256" key="1">
    <source>
        <dbReference type="ARBA" id="ARBA00004141"/>
    </source>
</evidence>
<feature type="transmembrane region" description="Helical" evidence="6">
    <location>
        <begin position="277"/>
        <end position="299"/>
    </location>
</feature>
<evidence type="ECO:0000313" key="8">
    <source>
        <dbReference type="EMBL" id="CEG01958.1"/>
    </source>
</evidence>
<keyword evidence="5 6" id="KW-0472">Membrane</keyword>
<organism evidence="8 9">
    <name type="scientific">Ostreococcus tauri</name>
    <name type="common">Marine green alga</name>
    <dbReference type="NCBI Taxonomy" id="70448"/>
    <lineage>
        <taxon>Eukaryota</taxon>
        <taxon>Viridiplantae</taxon>
        <taxon>Chlorophyta</taxon>
        <taxon>Mamiellophyceae</taxon>
        <taxon>Mamiellales</taxon>
        <taxon>Bathycoccaceae</taxon>
        <taxon>Ostreococcus</taxon>
    </lineage>
</organism>
<keyword evidence="3 6" id="KW-0812">Transmembrane</keyword>
<evidence type="ECO:0000256" key="3">
    <source>
        <dbReference type="ARBA" id="ARBA00022692"/>
    </source>
</evidence>
<dbReference type="GO" id="GO:0016020">
    <property type="term" value="C:membrane"/>
    <property type="evidence" value="ECO:0007669"/>
    <property type="project" value="UniProtKB-SubCell"/>
</dbReference>